<evidence type="ECO:0000256" key="5">
    <source>
        <dbReference type="ARBA" id="ARBA00023315"/>
    </source>
</evidence>
<keyword evidence="2" id="KW-0444">Lipid biosynthesis</keyword>
<dbReference type="Pfam" id="PF01553">
    <property type="entry name" value="Acyltransferase"/>
    <property type="match status" value="1"/>
</dbReference>
<evidence type="ECO:0000256" key="2">
    <source>
        <dbReference type="ARBA" id="ARBA00022516"/>
    </source>
</evidence>
<dbReference type="OrthoDB" id="9803035at2"/>
<evidence type="ECO:0000256" key="6">
    <source>
        <dbReference type="SAM" id="Phobius"/>
    </source>
</evidence>
<keyword evidence="4" id="KW-0443">Lipid metabolism</keyword>
<evidence type="ECO:0000256" key="3">
    <source>
        <dbReference type="ARBA" id="ARBA00022679"/>
    </source>
</evidence>
<dbReference type="AlphaFoldDB" id="A0A285X3D1"/>
<protein>
    <submittedName>
        <fullName evidence="8">1-acyl-sn-glycerol-3-phosphate acyltransferase</fullName>
    </submittedName>
</protein>
<dbReference type="EMBL" id="OCMF01000001">
    <property type="protein sequence ID" value="SOC79516.1"/>
    <property type="molecule type" value="Genomic_DNA"/>
</dbReference>
<dbReference type="PANTHER" id="PTHR10434:SF64">
    <property type="entry name" value="1-ACYL-SN-GLYCEROL-3-PHOSPHATE ACYLTRANSFERASE-RELATED"/>
    <property type="match status" value="1"/>
</dbReference>
<accession>A0A285X3D1</accession>
<evidence type="ECO:0000313" key="9">
    <source>
        <dbReference type="Proteomes" id="UP000219193"/>
    </source>
</evidence>
<feature type="transmembrane region" description="Helical" evidence="6">
    <location>
        <begin position="7"/>
        <end position="27"/>
    </location>
</feature>
<keyword evidence="6" id="KW-1133">Transmembrane helix</keyword>
<proteinExistence type="predicted"/>
<reference evidence="9" key="1">
    <citation type="submission" date="2017-09" db="EMBL/GenBank/DDBJ databases">
        <authorList>
            <person name="Varghese N."/>
            <person name="Submissions S."/>
        </authorList>
    </citation>
    <scope>NUCLEOTIDE SEQUENCE [LARGE SCALE GENOMIC DNA]</scope>
    <source>
        <strain evidence="9">CGMCC 1.12641</strain>
    </source>
</reference>
<evidence type="ECO:0000313" key="8">
    <source>
        <dbReference type="EMBL" id="SOC79516.1"/>
    </source>
</evidence>
<keyword evidence="6" id="KW-0812">Transmembrane</keyword>
<evidence type="ECO:0000256" key="1">
    <source>
        <dbReference type="ARBA" id="ARBA00005189"/>
    </source>
</evidence>
<comment type="pathway">
    <text evidence="1">Lipid metabolism.</text>
</comment>
<dbReference type="SUPFAM" id="SSF69593">
    <property type="entry name" value="Glycerol-3-phosphate (1)-acyltransferase"/>
    <property type="match status" value="1"/>
</dbReference>
<dbReference type="GO" id="GO:0003841">
    <property type="term" value="F:1-acylglycerol-3-phosphate O-acyltransferase activity"/>
    <property type="evidence" value="ECO:0007669"/>
    <property type="project" value="TreeGrafter"/>
</dbReference>
<dbReference type="RefSeq" id="WP_097055241.1">
    <property type="nucleotide sequence ID" value="NZ_OCMF01000001.1"/>
</dbReference>
<dbReference type="PANTHER" id="PTHR10434">
    <property type="entry name" value="1-ACYL-SN-GLYCEROL-3-PHOSPHATE ACYLTRANSFERASE"/>
    <property type="match status" value="1"/>
</dbReference>
<dbReference type="InterPro" id="IPR002123">
    <property type="entry name" value="Plipid/glycerol_acylTrfase"/>
</dbReference>
<organism evidence="8 9">
    <name type="scientific">Salinimicrobium sediminis</name>
    <dbReference type="NCBI Taxonomy" id="1343891"/>
    <lineage>
        <taxon>Bacteria</taxon>
        <taxon>Pseudomonadati</taxon>
        <taxon>Bacteroidota</taxon>
        <taxon>Flavobacteriia</taxon>
        <taxon>Flavobacteriales</taxon>
        <taxon>Flavobacteriaceae</taxon>
        <taxon>Salinimicrobium</taxon>
    </lineage>
</organism>
<dbReference type="GO" id="GO:0006654">
    <property type="term" value="P:phosphatidic acid biosynthetic process"/>
    <property type="evidence" value="ECO:0007669"/>
    <property type="project" value="TreeGrafter"/>
</dbReference>
<keyword evidence="6" id="KW-0472">Membrane</keyword>
<feature type="domain" description="Phospholipid/glycerol acyltransferase" evidence="7">
    <location>
        <begin position="79"/>
        <end position="198"/>
    </location>
</feature>
<dbReference type="Proteomes" id="UP000219193">
    <property type="component" value="Unassembled WGS sequence"/>
</dbReference>
<keyword evidence="9" id="KW-1185">Reference proteome</keyword>
<name>A0A285X3D1_9FLAO</name>
<keyword evidence="3 8" id="KW-0808">Transferase</keyword>
<dbReference type="CDD" id="cd07989">
    <property type="entry name" value="LPLAT_AGPAT-like"/>
    <property type="match status" value="1"/>
</dbReference>
<evidence type="ECO:0000256" key="4">
    <source>
        <dbReference type="ARBA" id="ARBA00023098"/>
    </source>
</evidence>
<keyword evidence="5 8" id="KW-0012">Acyltransferase</keyword>
<dbReference type="SMART" id="SM00563">
    <property type="entry name" value="PlsC"/>
    <property type="match status" value="1"/>
</dbReference>
<evidence type="ECO:0000259" key="7">
    <source>
        <dbReference type="SMART" id="SM00563"/>
    </source>
</evidence>
<gene>
    <name evidence="8" type="ORF">SAMN06296241_1041</name>
</gene>
<sequence length="246" mass="28233">MKTFKKILSYPLSVVFYIFFFINLLVFHPIQWICLKLGGYEAHKKSVDIFNFFLLRCLNLLGTRYSIENPYQLPIDKSCIFVANHQGMYDIPPIIWHFREHHPKFVSKKELGKGIPSISFNLRHGGNLLIDRKNGREALVKMSKFADYLNQNKRSAVIFPEGTRSRTGAPKKFAVQGLQLLIKKMPEAVIVPITINNSWKLFRYGSFPMGIGVHLRLKVHEPFSANSDDPEALVAKVERSITADII</sequence>